<evidence type="ECO:0000313" key="3">
    <source>
        <dbReference type="EMBL" id="VDC61615.1"/>
    </source>
</evidence>
<dbReference type="AlphaFoldDB" id="A0A3P5YFR0"/>
<dbReference type="Proteomes" id="UP000694005">
    <property type="component" value="Chromosome A09"/>
</dbReference>
<evidence type="ECO:0000313" key="2">
    <source>
        <dbReference type="EMBL" id="CAG7864381.1"/>
    </source>
</evidence>
<evidence type="ECO:0000259" key="1">
    <source>
        <dbReference type="Pfam" id="PF13966"/>
    </source>
</evidence>
<reference evidence="3" key="1">
    <citation type="submission" date="2018-11" db="EMBL/GenBank/DDBJ databases">
        <authorList>
            <consortium name="Genoscope - CEA"/>
            <person name="William W."/>
        </authorList>
    </citation>
    <scope>NUCLEOTIDE SEQUENCE</scope>
</reference>
<name>A0A3P5YFR0_BRACM</name>
<dbReference type="EMBL" id="LS974625">
    <property type="protein sequence ID" value="CAG7864381.1"/>
    <property type="molecule type" value="Genomic_DNA"/>
</dbReference>
<dbReference type="Gramene" id="A09p48480.2_BraZ1">
    <property type="protein sequence ID" value="A09p48480.2_BraZ1.CDS.1"/>
    <property type="gene ID" value="A09g48480.2_BraZ1"/>
</dbReference>
<protein>
    <recommendedName>
        <fullName evidence="1">Reverse transcriptase zinc-binding domain-containing protein</fullName>
    </recommendedName>
</protein>
<proteinExistence type="predicted"/>
<feature type="domain" description="Reverse transcriptase zinc-binding" evidence="1">
    <location>
        <begin position="1"/>
        <end position="32"/>
    </location>
</feature>
<organism evidence="3">
    <name type="scientific">Brassica campestris</name>
    <name type="common">Field mustard</name>
    <dbReference type="NCBI Taxonomy" id="3711"/>
    <lineage>
        <taxon>Eukaryota</taxon>
        <taxon>Viridiplantae</taxon>
        <taxon>Streptophyta</taxon>
        <taxon>Embryophyta</taxon>
        <taxon>Tracheophyta</taxon>
        <taxon>Spermatophyta</taxon>
        <taxon>Magnoliopsida</taxon>
        <taxon>eudicotyledons</taxon>
        <taxon>Gunneridae</taxon>
        <taxon>Pentapetalae</taxon>
        <taxon>rosids</taxon>
        <taxon>malvids</taxon>
        <taxon>Brassicales</taxon>
        <taxon>Brassicaceae</taxon>
        <taxon>Brassiceae</taxon>
        <taxon>Brassica</taxon>
    </lineage>
</organism>
<gene>
    <name evidence="3" type="ORF">BRAA09T39226Z</name>
    <name evidence="2" type="ORF">BRAPAZ1V2_A09P48480.2</name>
</gene>
<sequence length="33" mass="3796">MWLATLNRLPTKMRLASWGLNVQTTCCFCNGHE</sequence>
<dbReference type="Pfam" id="PF13966">
    <property type="entry name" value="zf-RVT"/>
    <property type="match status" value="1"/>
</dbReference>
<dbReference type="InterPro" id="IPR026960">
    <property type="entry name" value="RVT-Znf"/>
</dbReference>
<accession>A0A3P5YFR0</accession>
<dbReference type="EMBL" id="LR031568">
    <property type="protein sequence ID" value="VDC61615.1"/>
    <property type="molecule type" value="Genomic_DNA"/>
</dbReference>